<proteinExistence type="predicted"/>
<dbReference type="InterPro" id="IPR036291">
    <property type="entry name" value="NAD(P)-bd_dom_sf"/>
</dbReference>
<reference evidence="6" key="1">
    <citation type="submission" date="2021-07" db="EMBL/GenBank/DDBJ databases">
        <title>Draft genome of Mortierella alpina, strain LL118, isolated from an aspen leaf litter sample.</title>
        <authorList>
            <person name="Yang S."/>
            <person name="Vinatzer B.A."/>
        </authorList>
    </citation>
    <scope>NUCLEOTIDE SEQUENCE</scope>
    <source>
        <strain evidence="6">LL118</strain>
    </source>
</reference>
<comment type="caution">
    <text evidence="6">The sequence shown here is derived from an EMBL/GenBank/DDBJ whole genome shotgun (WGS) entry which is preliminary data.</text>
</comment>
<dbReference type="AlphaFoldDB" id="A0A9P8A8J2"/>
<dbReference type="InterPro" id="IPR011032">
    <property type="entry name" value="GroES-like_sf"/>
</dbReference>
<evidence type="ECO:0000259" key="5">
    <source>
        <dbReference type="SMART" id="SM00829"/>
    </source>
</evidence>
<dbReference type="SUPFAM" id="SSF50129">
    <property type="entry name" value="GroES-like"/>
    <property type="match status" value="1"/>
</dbReference>
<organism evidence="6 7">
    <name type="scientific">Mortierella alpina</name>
    <name type="common">Oleaginous fungus</name>
    <name type="synonym">Mortierella renispora</name>
    <dbReference type="NCBI Taxonomy" id="64518"/>
    <lineage>
        <taxon>Eukaryota</taxon>
        <taxon>Fungi</taxon>
        <taxon>Fungi incertae sedis</taxon>
        <taxon>Mucoromycota</taxon>
        <taxon>Mortierellomycotina</taxon>
        <taxon>Mortierellomycetes</taxon>
        <taxon>Mortierellales</taxon>
        <taxon>Mortierellaceae</taxon>
        <taxon>Mortierella</taxon>
    </lineage>
</organism>
<dbReference type="Gene3D" id="3.40.50.720">
    <property type="entry name" value="NAD(P)-binding Rossmann-like Domain"/>
    <property type="match status" value="1"/>
</dbReference>
<dbReference type="Pfam" id="PF00107">
    <property type="entry name" value="ADH_zinc_N"/>
    <property type="match status" value="1"/>
</dbReference>
<dbReference type="Gene3D" id="3.90.180.10">
    <property type="entry name" value="Medium-chain alcohol dehydrogenases, catalytic domain"/>
    <property type="match status" value="1"/>
</dbReference>
<evidence type="ECO:0000313" key="7">
    <source>
        <dbReference type="Proteomes" id="UP000717515"/>
    </source>
</evidence>
<protein>
    <recommendedName>
        <fullName evidence="5">Enoyl reductase (ER) domain-containing protein</fullName>
    </recommendedName>
</protein>
<dbReference type="InterPro" id="IPR013154">
    <property type="entry name" value="ADH-like_N"/>
</dbReference>
<dbReference type="CDD" id="cd05283">
    <property type="entry name" value="CAD1"/>
    <property type="match status" value="1"/>
</dbReference>
<dbReference type="Proteomes" id="UP000717515">
    <property type="component" value="Unassembled WGS sequence"/>
</dbReference>
<dbReference type="SUPFAM" id="SSF51735">
    <property type="entry name" value="NAD(P)-binding Rossmann-fold domains"/>
    <property type="match status" value="1"/>
</dbReference>
<comment type="cofactor">
    <cofactor evidence="1">
        <name>Zn(2+)</name>
        <dbReference type="ChEBI" id="CHEBI:29105"/>
    </cofactor>
</comment>
<dbReference type="GO" id="GO:0016616">
    <property type="term" value="F:oxidoreductase activity, acting on the CH-OH group of donors, NAD or NADP as acceptor"/>
    <property type="evidence" value="ECO:0007669"/>
    <property type="project" value="InterPro"/>
</dbReference>
<feature type="domain" description="Enoyl reductase (ER)" evidence="5">
    <location>
        <begin position="21"/>
        <end position="374"/>
    </location>
</feature>
<dbReference type="InterPro" id="IPR013149">
    <property type="entry name" value="ADH-like_C"/>
</dbReference>
<dbReference type="PANTHER" id="PTHR42683">
    <property type="entry name" value="ALDEHYDE REDUCTASE"/>
    <property type="match status" value="1"/>
</dbReference>
<evidence type="ECO:0000256" key="1">
    <source>
        <dbReference type="ARBA" id="ARBA00001947"/>
    </source>
</evidence>
<evidence type="ECO:0000256" key="2">
    <source>
        <dbReference type="ARBA" id="ARBA00022723"/>
    </source>
</evidence>
<keyword evidence="4" id="KW-0560">Oxidoreductase</keyword>
<evidence type="ECO:0000313" key="6">
    <source>
        <dbReference type="EMBL" id="KAG9324401.1"/>
    </source>
</evidence>
<dbReference type="Pfam" id="PF08240">
    <property type="entry name" value="ADH_N"/>
    <property type="match status" value="1"/>
</dbReference>
<name>A0A9P8A8J2_MORAP</name>
<dbReference type="InterPro" id="IPR047109">
    <property type="entry name" value="CAD-like"/>
</dbReference>
<evidence type="ECO:0000256" key="3">
    <source>
        <dbReference type="ARBA" id="ARBA00022833"/>
    </source>
</evidence>
<sequence length="382" mass="40882">MTSSTTSEDHSVSFTGWASTGTPELKRWSYHPRPLGPEDVEIEISHSGVCGSDIHAITSAYGPPLNGCCIPGHEIIGRVVAKGCDSRHQIGELVGVGGACDACGNCTECNTGFSQMCDKRTMTYNDTYKDGRGGVSYGGYADRVRVNGNYAIRIPAQISPAEANALDAYQPIVLSPAAVLVIPAAPLLCAGITTYAPLKRYGAGPGKRVGVMGIGGLGHLGIQWASAMKCDEVVAISTSDSKREEARKLGATKFVNSKNPEEMKAAAMSMDIILCTAYDKNQPWADFLQLVAKNGHFVLLAAPELSFSVPGFVFLMNQISLVGSLIGGKESMQEMLEFAATHNVRPWIEKMPMSDANAAIKHMMEGRPRYRIVMETEAASRA</sequence>
<keyword evidence="3" id="KW-0862">Zinc</keyword>
<dbReference type="GO" id="GO:0046872">
    <property type="term" value="F:metal ion binding"/>
    <property type="evidence" value="ECO:0007669"/>
    <property type="project" value="UniProtKB-KW"/>
</dbReference>
<keyword evidence="2" id="KW-0479">Metal-binding</keyword>
<dbReference type="SMART" id="SM00829">
    <property type="entry name" value="PKS_ER"/>
    <property type="match status" value="1"/>
</dbReference>
<evidence type="ECO:0000256" key="4">
    <source>
        <dbReference type="ARBA" id="ARBA00023002"/>
    </source>
</evidence>
<dbReference type="EMBL" id="JAIFTL010000067">
    <property type="protein sequence ID" value="KAG9324401.1"/>
    <property type="molecule type" value="Genomic_DNA"/>
</dbReference>
<dbReference type="FunFam" id="3.40.50.720:FF:000022">
    <property type="entry name" value="Cinnamyl alcohol dehydrogenase"/>
    <property type="match status" value="1"/>
</dbReference>
<dbReference type="InterPro" id="IPR020843">
    <property type="entry name" value="ER"/>
</dbReference>
<accession>A0A9P8A8J2</accession>
<gene>
    <name evidence="6" type="ORF">KVV02_004421</name>
</gene>